<reference evidence="2" key="1">
    <citation type="submission" date="2014-11" db="EMBL/GenBank/DDBJ databases">
        <authorList>
            <person name="Amaro Gonzalez C."/>
        </authorList>
    </citation>
    <scope>NUCLEOTIDE SEQUENCE</scope>
</reference>
<accession>A0A0E9UNA1</accession>
<evidence type="ECO:0000256" key="1">
    <source>
        <dbReference type="SAM" id="MobiDB-lite"/>
    </source>
</evidence>
<evidence type="ECO:0000313" key="2">
    <source>
        <dbReference type="EMBL" id="JAH66438.1"/>
    </source>
</evidence>
<reference evidence="2" key="2">
    <citation type="journal article" date="2015" name="Fish Shellfish Immunol.">
        <title>Early steps in the European eel (Anguilla anguilla)-Vibrio vulnificus interaction in the gills: Role of the RtxA13 toxin.</title>
        <authorList>
            <person name="Callol A."/>
            <person name="Pajuelo D."/>
            <person name="Ebbesson L."/>
            <person name="Teles M."/>
            <person name="MacKenzie S."/>
            <person name="Amaro C."/>
        </authorList>
    </citation>
    <scope>NUCLEOTIDE SEQUENCE</scope>
</reference>
<protein>
    <submittedName>
        <fullName evidence="2">Uncharacterized protein</fullName>
    </submittedName>
</protein>
<sequence>MSAMRAPSQRSRIPATWTEEELG</sequence>
<dbReference type="AlphaFoldDB" id="A0A0E9UNA1"/>
<proteinExistence type="predicted"/>
<dbReference type="EMBL" id="GBXM01042139">
    <property type="protein sequence ID" value="JAH66438.1"/>
    <property type="molecule type" value="Transcribed_RNA"/>
</dbReference>
<organism evidence="2">
    <name type="scientific">Anguilla anguilla</name>
    <name type="common">European freshwater eel</name>
    <name type="synonym">Muraena anguilla</name>
    <dbReference type="NCBI Taxonomy" id="7936"/>
    <lineage>
        <taxon>Eukaryota</taxon>
        <taxon>Metazoa</taxon>
        <taxon>Chordata</taxon>
        <taxon>Craniata</taxon>
        <taxon>Vertebrata</taxon>
        <taxon>Euteleostomi</taxon>
        <taxon>Actinopterygii</taxon>
        <taxon>Neopterygii</taxon>
        <taxon>Teleostei</taxon>
        <taxon>Anguilliformes</taxon>
        <taxon>Anguillidae</taxon>
        <taxon>Anguilla</taxon>
    </lineage>
</organism>
<name>A0A0E9UNA1_ANGAN</name>
<feature type="region of interest" description="Disordered" evidence="1">
    <location>
        <begin position="1"/>
        <end position="23"/>
    </location>
</feature>